<proteinExistence type="inferred from homology"/>
<keyword evidence="3" id="KW-0413">Isomerase</keyword>
<reference evidence="7" key="1">
    <citation type="journal article" date="2023" name="Mol. Phylogenet. Evol.">
        <title>Genome-scale phylogeny and comparative genomics of the fungal order Sordariales.</title>
        <authorList>
            <person name="Hensen N."/>
            <person name="Bonometti L."/>
            <person name="Westerberg I."/>
            <person name="Brannstrom I.O."/>
            <person name="Guillou S."/>
            <person name="Cros-Aarteil S."/>
            <person name="Calhoun S."/>
            <person name="Haridas S."/>
            <person name="Kuo A."/>
            <person name="Mondo S."/>
            <person name="Pangilinan J."/>
            <person name="Riley R."/>
            <person name="LaButti K."/>
            <person name="Andreopoulos B."/>
            <person name="Lipzen A."/>
            <person name="Chen C."/>
            <person name="Yan M."/>
            <person name="Daum C."/>
            <person name="Ng V."/>
            <person name="Clum A."/>
            <person name="Steindorff A."/>
            <person name="Ohm R.A."/>
            <person name="Martin F."/>
            <person name="Silar P."/>
            <person name="Natvig D.O."/>
            <person name="Lalanne C."/>
            <person name="Gautier V."/>
            <person name="Ament-Velasquez S.L."/>
            <person name="Kruys A."/>
            <person name="Hutchinson M.I."/>
            <person name="Powell A.J."/>
            <person name="Barry K."/>
            <person name="Miller A.N."/>
            <person name="Grigoriev I.V."/>
            <person name="Debuchy R."/>
            <person name="Gladieux P."/>
            <person name="Hiltunen Thoren M."/>
            <person name="Johannesson H."/>
        </authorList>
    </citation>
    <scope>NUCLEOTIDE SEQUENCE</scope>
    <source>
        <strain evidence="7">CBS 168.71</strain>
    </source>
</reference>
<name>A0AAE0HI79_9PEZI</name>
<dbReference type="EMBL" id="JAUEPN010000003">
    <property type="protein sequence ID" value="KAK3297022.1"/>
    <property type="molecule type" value="Genomic_DNA"/>
</dbReference>
<reference evidence="7" key="2">
    <citation type="submission" date="2023-06" db="EMBL/GenBank/DDBJ databases">
        <authorList>
            <consortium name="Lawrence Berkeley National Laboratory"/>
            <person name="Haridas S."/>
            <person name="Hensen N."/>
            <person name="Bonometti L."/>
            <person name="Westerberg I."/>
            <person name="Brannstrom I.O."/>
            <person name="Guillou S."/>
            <person name="Cros-Aarteil S."/>
            <person name="Calhoun S."/>
            <person name="Kuo A."/>
            <person name="Mondo S."/>
            <person name="Pangilinan J."/>
            <person name="Riley R."/>
            <person name="Labutti K."/>
            <person name="Andreopoulos B."/>
            <person name="Lipzen A."/>
            <person name="Chen C."/>
            <person name="Yanf M."/>
            <person name="Daum C."/>
            <person name="Ng V."/>
            <person name="Clum A."/>
            <person name="Steindorff A."/>
            <person name="Ohm R."/>
            <person name="Martin F."/>
            <person name="Silar P."/>
            <person name="Natvig D."/>
            <person name="Lalanne C."/>
            <person name="Gautier V."/>
            <person name="Ament-Velasquez S.L."/>
            <person name="Kruys A."/>
            <person name="Hutchinson M.I."/>
            <person name="Powell A.J."/>
            <person name="Barry K."/>
            <person name="Miller A.N."/>
            <person name="Grigoriev I.V."/>
            <person name="Debuchy R."/>
            <person name="Gladieux P."/>
            <person name="Thoren M.H."/>
            <person name="Johannesson H."/>
        </authorList>
    </citation>
    <scope>NUCLEOTIDE SEQUENCE</scope>
    <source>
        <strain evidence="7">CBS 168.71</strain>
    </source>
</reference>
<organism evidence="7 8">
    <name type="scientific">Chaetomium fimeti</name>
    <dbReference type="NCBI Taxonomy" id="1854472"/>
    <lineage>
        <taxon>Eukaryota</taxon>
        <taxon>Fungi</taxon>
        <taxon>Dikarya</taxon>
        <taxon>Ascomycota</taxon>
        <taxon>Pezizomycotina</taxon>
        <taxon>Sordariomycetes</taxon>
        <taxon>Sordariomycetidae</taxon>
        <taxon>Sordariales</taxon>
        <taxon>Chaetomiaceae</taxon>
        <taxon>Chaetomium</taxon>
    </lineage>
</organism>
<feature type="non-terminal residue" evidence="7">
    <location>
        <position position="53"/>
    </location>
</feature>
<evidence type="ECO:0000259" key="6">
    <source>
        <dbReference type="Pfam" id="PF00271"/>
    </source>
</evidence>
<feature type="domain" description="Helicase C-terminal" evidence="6">
    <location>
        <begin position="1"/>
        <end position="42"/>
    </location>
</feature>
<dbReference type="GO" id="GO:0005694">
    <property type="term" value="C:chromosome"/>
    <property type="evidence" value="ECO:0007669"/>
    <property type="project" value="TreeGrafter"/>
</dbReference>
<dbReference type="GO" id="GO:0043138">
    <property type="term" value="F:3'-5' DNA helicase activity"/>
    <property type="evidence" value="ECO:0007669"/>
    <property type="project" value="UniProtKB-EC"/>
</dbReference>
<dbReference type="Gene3D" id="3.40.50.300">
    <property type="entry name" value="P-loop containing nucleotide triphosphate hydrolases"/>
    <property type="match status" value="1"/>
</dbReference>
<evidence type="ECO:0000256" key="3">
    <source>
        <dbReference type="ARBA" id="ARBA00023235"/>
    </source>
</evidence>
<dbReference type="Proteomes" id="UP001278766">
    <property type="component" value="Unassembled WGS sequence"/>
</dbReference>
<dbReference type="PANTHER" id="PTHR13710">
    <property type="entry name" value="DNA HELICASE RECQ FAMILY MEMBER"/>
    <property type="match status" value="1"/>
</dbReference>
<evidence type="ECO:0000256" key="1">
    <source>
        <dbReference type="ARBA" id="ARBA00005446"/>
    </source>
</evidence>
<dbReference type="GO" id="GO:0005737">
    <property type="term" value="C:cytoplasm"/>
    <property type="evidence" value="ECO:0007669"/>
    <property type="project" value="TreeGrafter"/>
</dbReference>
<evidence type="ECO:0000256" key="2">
    <source>
        <dbReference type="ARBA" id="ARBA00023125"/>
    </source>
</evidence>
<feature type="non-terminal residue" evidence="7">
    <location>
        <position position="1"/>
    </location>
</feature>
<dbReference type="PANTHER" id="PTHR13710:SF105">
    <property type="entry name" value="ATP-DEPENDENT DNA HELICASE Q1"/>
    <property type="match status" value="1"/>
</dbReference>
<dbReference type="EC" id="5.6.2.4" evidence="5"/>
<evidence type="ECO:0000313" key="8">
    <source>
        <dbReference type="Proteomes" id="UP001278766"/>
    </source>
</evidence>
<dbReference type="GeneID" id="87837035"/>
<dbReference type="SUPFAM" id="SSF52540">
    <property type="entry name" value="P-loop containing nucleoside triphosphate hydrolases"/>
    <property type="match status" value="1"/>
</dbReference>
<keyword evidence="8" id="KW-1185">Reference proteome</keyword>
<comment type="caution">
    <text evidence="7">The sequence shown here is derived from an EMBL/GenBank/DDBJ whole genome shotgun (WGS) entry which is preliminary data.</text>
</comment>
<dbReference type="AlphaFoldDB" id="A0AAE0HI79"/>
<evidence type="ECO:0000256" key="5">
    <source>
        <dbReference type="ARBA" id="ARBA00034808"/>
    </source>
</evidence>
<protein>
    <recommendedName>
        <fullName evidence="5">DNA 3'-5' helicase</fullName>
        <ecNumber evidence="5">5.6.2.4</ecNumber>
    </recommendedName>
</protein>
<sequence>VMVATSALGLGMDLKSVVLVVYWNPRTLMDLVQMFGRAGRDGSPATGAMVSSR</sequence>
<gene>
    <name evidence="7" type="ORF">B0H64DRAFT_298220</name>
</gene>
<comment type="catalytic activity">
    <reaction evidence="4">
        <text>Couples ATP hydrolysis with the unwinding of duplex DNA by translocating in the 3'-5' direction.</text>
        <dbReference type="EC" id="5.6.2.4"/>
    </reaction>
</comment>
<accession>A0AAE0HI79</accession>
<dbReference type="InterPro" id="IPR027417">
    <property type="entry name" value="P-loop_NTPase"/>
</dbReference>
<dbReference type="GO" id="GO:0009378">
    <property type="term" value="F:four-way junction helicase activity"/>
    <property type="evidence" value="ECO:0007669"/>
    <property type="project" value="TreeGrafter"/>
</dbReference>
<dbReference type="GO" id="GO:0003677">
    <property type="term" value="F:DNA binding"/>
    <property type="evidence" value="ECO:0007669"/>
    <property type="project" value="UniProtKB-KW"/>
</dbReference>
<evidence type="ECO:0000313" key="7">
    <source>
        <dbReference type="EMBL" id="KAK3297022.1"/>
    </source>
</evidence>
<dbReference type="GO" id="GO:0000724">
    <property type="term" value="P:double-strand break repair via homologous recombination"/>
    <property type="evidence" value="ECO:0007669"/>
    <property type="project" value="TreeGrafter"/>
</dbReference>
<dbReference type="RefSeq" id="XP_062660536.1">
    <property type="nucleotide sequence ID" value="XM_062800087.1"/>
</dbReference>
<keyword evidence="2" id="KW-0238">DNA-binding</keyword>
<evidence type="ECO:0000256" key="4">
    <source>
        <dbReference type="ARBA" id="ARBA00034617"/>
    </source>
</evidence>
<dbReference type="Pfam" id="PF00271">
    <property type="entry name" value="Helicase_C"/>
    <property type="match status" value="1"/>
</dbReference>
<dbReference type="InterPro" id="IPR001650">
    <property type="entry name" value="Helicase_C-like"/>
</dbReference>
<comment type="similarity">
    <text evidence="1">Belongs to the helicase family. RecQ subfamily.</text>
</comment>